<reference evidence="2" key="1">
    <citation type="journal article" date="2022" name="Mol. Ecol. Resour.">
        <title>The genomes of chicory, endive, great burdock and yacon provide insights into Asteraceae palaeo-polyploidization history and plant inulin production.</title>
        <authorList>
            <person name="Fan W."/>
            <person name="Wang S."/>
            <person name="Wang H."/>
            <person name="Wang A."/>
            <person name="Jiang F."/>
            <person name="Liu H."/>
            <person name="Zhao H."/>
            <person name="Xu D."/>
            <person name="Zhang Y."/>
        </authorList>
    </citation>
    <scope>NUCLEOTIDE SEQUENCE [LARGE SCALE GENOMIC DNA]</scope>
    <source>
        <strain evidence="2">cv. Punajuju</strain>
    </source>
</reference>
<evidence type="ECO:0000313" key="1">
    <source>
        <dbReference type="EMBL" id="KAI3701161.1"/>
    </source>
</evidence>
<dbReference type="EMBL" id="CM042016">
    <property type="protein sequence ID" value="KAI3701161.1"/>
    <property type="molecule type" value="Genomic_DNA"/>
</dbReference>
<keyword evidence="2" id="KW-1185">Reference proteome</keyword>
<sequence>MCLQQWGQCQREESVLLVSGIPLMSQKGQIGKMLLNAKVFLNSLEVTQIMKAEKLCVINQLPLEYIAINGKPLSDNEFSILQSCPNPPKKLKPGNYWYAIWSTLMCWSGERKRDRIMLSLIKFGAFSVFVTDGTPSPLKSHA</sequence>
<reference evidence="1 2" key="2">
    <citation type="journal article" date="2022" name="Mol. Ecol. Resour.">
        <title>The genomes of chicory, endive, great burdock and yacon provide insights into Asteraceae paleo-polyploidization history and plant inulin production.</title>
        <authorList>
            <person name="Fan W."/>
            <person name="Wang S."/>
            <person name="Wang H."/>
            <person name="Wang A."/>
            <person name="Jiang F."/>
            <person name="Liu H."/>
            <person name="Zhao H."/>
            <person name="Xu D."/>
            <person name="Zhang Y."/>
        </authorList>
    </citation>
    <scope>NUCLEOTIDE SEQUENCE [LARGE SCALE GENOMIC DNA]</scope>
    <source>
        <strain evidence="2">cv. Punajuju</strain>
        <tissue evidence="1">Leaves</tissue>
    </source>
</reference>
<organism evidence="1 2">
    <name type="scientific">Cichorium intybus</name>
    <name type="common">Chicory</name>
    <dbReference type="NCBI Taxonomy" id="13427"/>
    <lineage>
        <taxon>Eukaryota</taxon>
        <taxon>Viridiplantae</taxon>
        <taxon>Streptophyta</taxon>
        <taxon>Embryophyta</taxon>
        <taxon>Tracheophyta</taxon>
        <taxon>Spermatophyta</taxon>
        <taxon>Magnoliopsida</taxon>
        <taxon>eudicotyledons</taxon>
        <taxon>Gunneridae</taxon>
        <taxon>Pentapetalae</taxon>
        <taxon>asterids</taxon>
        <taxon>campanulids</taxon>
        <taxon>Asterales</taxon>
        <taxon>Asteraceae</taxon>
        <taxon>Cichorioideae</taxon>
        <taxon>Cichorieae</taxon>
        <taxon>Cichoriinae</taxon>
        <taxon>Cichorium</taxon>
    </lineage>
</organism>
<name>A0ACB8ZUJ0_CICIN</name>
<accession>A0ACB8ZUJ0</accession>
<proteinExistence type="predicted"/>
<dbReference type="Proteomes" id="UP001055811">
    <property type="component" value="Linkage Group LG08"/>
</dbReference>
<protein>
    <submittedName>
        <fullName evidence="1">Uncharacterized protein</fullName>
    </submittedName>
</protein>
<comment type="caution">
    <text evidence="1">The sequence shown here is derived from an EMBL/GenBank/DDBJ whole genome shotgun (WGS) entry which is preliminary data.</text>
</comment>
<evidence type="ECO:0000313" key="2">
    <source>
        <dbReference type="Proteomes" id="UP001055811"/>
    </source>
</evidence>
<gene>
    <name evidence="1" type="ORF">L2E82_45808</name>
</gene>